<dbReference type="InterPro" id="IPR011010">
    <property type="entry name" value="DNA_brk_join_enz"/>
</dbReference>
<dbReference type="GO" id="GO:0015074">
    <property type="term" value="P:DNA integration"/>
    <property type="evidence" value="ECO:0007669"/>
    <property type="project" value="UniProtKB-KW"/>
</dbReference>
<evidence type="ECO:0000256" key="3">
    <source>
        <dbReference type="ARBA" id="ARBA00023125"/>
    </source>
</evidence>
<organism evidence="8 9">
    <name type="scientific">Parahaliea mediterranea</name>
    <dbReference type="NCBI Taxonomy" id="651086"/>
    <lineage>
        <taxon>Bacteria</taxon>
        <taxon>Pseudomonadati</taxon>
        <taxon>Pseudomonadota</taxon>
        <taxon>Gammaproteobacteria</taxon>
        <taxon>Cellvibrionales</taxon>
        <taxon>Halieaceae</taxon>
        <taxon>Parahaliea</taxon>
    </lineage>
</organism>
<dbReference type="GO" id="GO:0003677">
    <property type="term" value="F:DNA binding"/>
    <property type="evidence" value="ECO:0007669"/>
    <property type="project" value="UniProtKB-UniRule"/>
</dbReference>
<proteinExistence type="inferred from homology"/>
<comment type="caution">
    <text evidence="8">The sequence shown here is derived from an EMBL/GenBank/DDBJ whole genome shotgun (WGS) entry which is preliminary data.</text>
</comment>
<evidence type="ECO:0000256" key="5">
    <source>
        <dbReference type="PROSITE-ProRule" id="PRU01248"/>
    </source>
</evidence>
<dbReference type="Gene3D" id="1.10.443.10">
    <property type="entry name" value="Intergrase catalytic core"/>
    <property type="match status" value="1"/>
</dbReference>
<sequence>MNTAQQQKFQSLYRKHVSALRRQGKAERTIDSYARAVRRVTEFWDTCPDTLTQEQLEAYFSSLVETHSWSTVKVDRNGLQFFYQHVLKKDWVWVDIVKPPRKKLLPDILTLKEIERLINGTHELRYQTFILVAFSMGLRLGEALNLRVGDIDGERMKVHVRQGKGCKDRFVTLPEVSLQALRRYWVTHRNPDLIFPRGRNPQERAEAAEPMDRGGLQKSFKAIIQDCGIRKAVTIHTLRHCYGAHLVEAGVNLRAIQHAMGHDCPKTTALYTQLTEVTQSDTDQRINRLVAKMRIRWGC</sequence>
<feature type="domain" description="Core-binding (CB)" evidence="7">
    <location>
        <begin position="4"/>
        <end position="87"/>
    </location>
</feature>
<evidence type="ECO:0000256" key="2">
    <source>
        <dbReference type="ARBA" id="ARBA00022908"/>
    </source>
</evidence>
<feature type="domain" description="Tyr recombinase" evidence="6">
    <location>
        <begin position="104"/>
        <end position="284"/>
    </location>
</feature>
<dbReference type="InterPro" id="IPR002104">
    <property type="entry name" value="Integrase_catalytic"/>
</dbReference>
<keyword evidence="4" id="KW-0233">DNA recombination</keyword>
<dbReference type="PROSITE" id="PS51900">
    <property type="entry name" value="CB"/>
    <property type="match status" value="1"/>
</dbReference>
<dbReference type="RefSeq" id="WP_206562628.1">
    <property type="nucleotide sequence ID" value="NZ_JAFKCZ010000028.1"/>
</dbReference>
<dbReference type="InterPro" id="IPR013762">
    <property type="entry name" value="Integrase-like_cat_sf"/>
</dbReference>
<keyword evidence="2" id="KW-0229">DNA integration</keyword>
<keyword evidence="3 5" id="KW-0238">DNA-binding</keyword>
<dbReference type="InterPro" id="IPR010998">
    <property type="entry name" value="Integrase_recombinase_N"/>
</dbReference>
<dbReference type="Pfam" id="PF00589">
    <property type="entry name" value="Phage_integrase"/>
    <property type="match status" value="1"/>
</dbReference>
<comment type="similarity">
    <text evidence="1">Belongs to the 'phage' integrase family.</text>
</comment>
<dbReference type="EMBL" id="JAFKCZ010000028">
    <property type="protein sequence ID" value="MBN7799183.1"/>
    <property type="molecule type" value="Genomic_DNA"/>
</dbReference>
<evidence type="ECO:0000313" key="8">
    <source>
        <dbReference type="EMBL" id="MBN7799183.1"/>
    </source>
</evidence>
<dbReference type="Pfam" id="PF13495">
    <property type="entry name" value="Phage_int_SAM_4"/>
    <property type="match status" value="1"/>
</dbReference>
<evidence type="ECO:0000313" key="9">
    <source>
        <dbReference type="Proteomes" id="UP000664303"/>
    </source>
</evidence>
<dbReference type="PANTHER" id="PTHR30349:SF64">
    <property type="entry name" value="PROPHAGE INTEGRASE INTD-RELATED"/>
    <property type="match status" value="1"/>
</dbReference>
<dbReference type="InterPro" id="IPR004107">
    <property type="entry name" value="Integrase_SAM-like_N"/>
</dbReference>
<dbReference type="PANTHER" id="PTHR30349">
    <property type="entry name" value="PHAGE INTEGRASE-RELATED"/>
    <property type="match status" value="1"/>
</dbReference>
<evidence type="ECO:0000259" key="7">
    <source>
        <dbReference type="PROSITE" id="PS51900"/>
    </source>
</evidence>
<gene>
    <name evidence="8" type="ORF">JYP50_21475</name>
</gene>
<evidence type="ECO:0000256" key="1">
    <source>
        <dbReference type="ARBA" id="ARBA00008857"/>
    </source>
</evidence>
<dbReference type="Gene3D" id="1.10.150.130">
    <property type="match status" value="1"/>
</dbReference>
<dbReference type="PROSITE" id="PS51898">
    <property type="entry name" value="TYR_RECOMBINASE"/>
    <property type="match status" value="1"/>
</dbReference>
<dbReference type="GO" id="GO:0006310">
    <property type="term" value="P:DNA recombination"/>
    <property type="evidence" value="ECO:0007669"/>
    <property type="project" value="UniProtKB-KW"/>
</dbReference>
<dbReference type="SUPFAM" id="SSF56349">
    <property type="entry name" value="DNA breaking-rejoining enzymes"/>
    <property type="match status" value="1"/>
</dbReference>
<accession>A0A939DJN1</accession>
<keyword evidence="9" id="KW-1185">Reference proteome</keyword>
<dbReference type="InterPro" id="IPR044068">
    <property type="entry name" value="CB"/>
</dbReference>
<name>A0A939DJN1_9GAMM</name>
<reference evidence="8" key="1">
    <citation type="submission" date="2021-02" db="EMBL/GenBank/DDBJ databases">
        <title>PHA producing bacteria isolated from coastal sediment in Guangdong, Shenzhen.</title>
        <authorList>
            <person name="Zheng W."/>
            <person name="Yu S."/>
            <person name="Huang Y."/>
        </authorList>
    </citation>
    <scope>NUCLEOTIDE SEQUENCE</scope>
    <source>
        <strain evidence="8">TN14-10</strain>
    </source>
</reference>
<dbReference type="InterPro" id="IPR050090">
    <property type="entry name" value="Tyrosine_recombinase_XerCD"/>
</dbReference>
<evidence type="ECO:0000256" key="4">
    <source>
        <dbReference type="ARBA" id="ARBA00023172"/>
    </source>
</evidence>
<dbReference type="AlphaFoldDB" id="A0A939DJN1"/>
<dbReference type="Proteomes" id="UP000664303">
    <property type="component" value="Unassembled WGS sequence"/>
</dbReference>
<protein>
    <submittedName>
        <fullName evidence="8">Site-specific integrase</fullName>
    </submittedName>
</protein>
<evidence type="ECO:0000259" key="6">
    <source>
        <dbReference type="PROSITE" id="PS51898"/>
    </source>
</evidence>